<evidence type="ECO:0000313" key="2">
    <source>
        <dbReference type="EMBL" id="HAE51205.1"/>
    </source>
</evidence>
<keyword evidence="1" id="KW-1133">Transmembrane helix</keyword>
<feature type="transmembrane region" description="Helical" evidence="1">
    <location>
        <begin position="61"/>
        <end position="80"/>
    </location>
</feature>
<organism evidence="2 3">
    <name type="scientific">Tistrella mobilis</name>
    <dbReference type="NCBI Taxonomy" id="171437"/>
    <lineage>
        <taxon>Bacteria</taxon>
        <taxon>Pseudomonadati</taxon>
        <taxon>Pseudomonadota</taxon>
        <taxon>Alphaproteobacteria</taxon>
        <taxon>Geminicoccales</taxon>
        <taxon>Geminicoccaceae</taxon>
        <taxon>Tistrella</taxon>
    </lineage>
</organism>
<gene>
    <name evidence="2" type="ORF">DCK97_27705</name>
</gene>
<protein>
    <submittedName>
        <fullName evidence="2">DUF2244 domain-containing protein</fullName>
    </submittedName>
</protein>
<dbReference type="InterPro" id="IPR019253">
    <property type="entry name" value="DUF2244_TM"/>
</dbReference>
<dbReference type="Pfam" id="PF10003">
    <property type="entry name" value="DUF2244"/>
    <property type="match status" value="1"/>
</dbReference>
<dbReference type="AlphaFoldDB" id="A0A3B9ITR7"/>
<dbReference type="GeneID" id="97244234"/>
<dbReference type="PIRSF" id="PIRSF032162">
    <property type="entry name" value="UCP032162_imp"/>
    <property type="match status" value="1"/>
</dbReference>
<evidence type="ECO:0000313" key="3">
    <source>
        <dbReference type="Proteomes" id="UP000257706"/>
    </source>
</evidence>
<proteinExistence type="predicted"/>
<accession>A0A3B9ITR7</accession>
<keyword evidence="1" id="KW-0812">Transmembrane</keyword>
<dbReference type="EMBL" id="DMAI01000456">
    <property type="protein sequence ID" value="HAE51205.1"/>
    <property type="molecule type" value="Genomic_DNA"/>
</dbReference>
<sequence length="182" mass="20786">MSQPETRDESRPSPEGPLIFDALLTPHRSLPPSGFRWVMFGLAGVLAPMGIYFMTLGAWPVFGFCGLEILLVWLGFRASYISGRAFERLRLTHERLRVEQTDHRGRTRAHDFQPYWLRVELVEPDAGEEDGFGPRELALTSHGRRLIIGHFLTPEERRDLARALETALHRARMPQPTETLLA</sequence>
<comment type="caution">
    <text evidence="2">The sequence shown here is derived from an EMBL/GenBank/DDBJ whole genome shotgun (WGS) entry which is preliminary data.</text>
</comment>
<dbReference type="Proteomes" id="UP000257706">
    <property type="component" value="Unassembled WGS sequence"/>
</dbReference>
<dbReference type="InterPro" id="IPR016990">
    <property type="entry name" value="UCP032162_TM"/>
</dbReference>
<evidence type="ECO:0000256" key="1">
    <source>
        <dbReference type="SAM" id="Phobius"/>
    </source>
</evidence>
<name>A0A3B9ITR7_9PROT</name>
<dbReference type="OrthoDB" id="9808190at2"/>
<reference evidence="2 3" key="1">
    <citation type="journal article" date="2018" name="Nat. Biotechnol.">
        <title>A standardized bacterial taxonomy based on genome phylogeny substantially revises the tree of life.</title>
        <authorList>
            <person name="Parks D.H."/>
            <person name="Chuvochina M."/>
            <person name="Waite D.W."/>
            <person name="Rinke C."/>
            <person name="Skarshewski A."/>
            <person name="Chaumeil P.A."/>
            <person name="Hugenholtz P."/>
        </authorList>
    </citation>
    <scope>NUCLEOTIDE SEQUENCE [LARGE SCALE GENOMIC DNA]</scope>
    <source>
        <strain evidence="2">UBA8739</strain>
    </source>
</reference>
<keyword evidence="1" id="KW-0472">Membrane</keyword>
<feature type="transmembrane region" description="Helical" evidence="1">
    <location>
        <begin position="37"/>
        <end position="55"/>
    </location>
</feature>
<dbReference type="RefSeq" id="WP_041605079.1">
    <property type="nucleotide sequence ID" value="NZ_CP121013.1"/>
</dbReference>